<evidence type="ECO:0000313" key="11">
    <source>
        <dbReference type="Proteomes" id="UP000261580"/>
    </source>
</evidence>
<evidence type="ECO:0000259" key="9">
    <source>
        <dbReference type="Pfam" id="PF00085"/>
    </source>
</evidence>
<dbReference type="InterPro" id="IPR013766">
    <property type="entry name" value="Thioredoxin_domain"/>
</dbReference>
<keyword evidence="11" id="KW-1185">Reference proteome</keyword>
<evidence type="ECO:0000256" key="7">
    <source>
        <dbReference type="SAM" id="MobiDB-lite"/>
    </source>
</evidence>
<evidence type="ECO:0000256" key="8">
    <source>
        <dbReference type="SAM" id="Phobius"/>
    </source>
</evidence>
<dbReference type="GO" id="GO:0016020">
    <property type="term" value="C:membrane"/>
    <property type="evidence" value="ECO:0007669"/>
    <property type="project" value="UniProtKB-SubCell"/>
</dbReference>
<sequence>FVEELDDSVVCPCRVSLQFYAPWCTFCKQLDPVWHQIGSEFRSLGSPVHVGKSDATANTGMLQVFNQLFPVSRLKKNIKYNYSGVRTKDGIMDFANRIAGPLVRSLSSVQLFQHAMSRHDVMFVYVGATSPLKVHTHTHVHARTHTYTHVHTHTHTHIHTTDLWSAHCLSEERDGDLKLWINRERFPNFSQIDSYTLYMYFGFMAGSDYISGLVMGEIVVPTFIVVNLSNDGYFLPPGTVQTERNLLDFLDGVLNGSVQGHGGNGALQRVRRLVYDTRVTLAPVFSHAPLLGCFLVAFPLTIGACFCYLCFKARPTEVDEDGTPLLTPPLGGHKKSKKKRLERSPEKNDS</sequence>
<dbReference type="Bgee" id="ENSNBRG00000017359">
    <property type="expression patterns" value="Expressed in camera-type eye"/>
</dbReference>
<evidence type="ECO:0000256" key="2">
    <source>
        <dbReference type="ARBA" id="ARBA00004167"/>
    </source>
</evidence>
<comment type="subcellular location">
    <subcellularLocation>
        <location evidence="2">Membrane</location>
        <topology evidence="2">Single-pass membrane protein</topology>
    </subcellularLocation>
</comment>
<feature type="transmembrane region" description="Helical" evidence="8">
    <location>
        <begin position="288"/>
        <end position="311"/>
    </location>
</feature>
<reference evidence="10" key="2">
    <citation type="submission" date="2025-09" db="UniProtKB">
        <authorList>
            <consortium name="Ensembl"/>
        </authorList>
    </citation>
    <scope>IDENTIFICATION</scope>
</reference>
<keyword evidence="6 8" id="KW-0472">Membrane</keyword>
<dbReference type="SUPFAM" id="SSF52833">
    <property type="entry name" value="Thioredoxin-like"/>
    <property type="match status" value="1"/>
</dbReference>
<accession>A0A3Q4HYB2</accession>
<evidence type="ECO:0000256" key="3">
    <source>
        <dbReference type="ARBA" id="ARBA00012723"/>
    </source>
</evidence>
<evidence type="ECO:0000256" key="1">
    <source>
        <dbReference type="ARBA" id="ARBA00001182"/>
    </source>
</evidence>
<dbReference type="GO" id="GO:0005783">
    <property type="term" value="C:endoplasmic reticulum"/>
    <property type="evidence" value="ECO:0007669"/>
    <property type="project" value="TreeGrafter"/>
</dbReference>
<keyword evidence="4 8" id="KW-0812">Transmembrane</keyword>
<dbReference type="Proteomes" id="UP000261580">
    <property type="component" value="Unassembled WGS sequence"/>
</dbReference>
<dbReference type="Pfam" id="PF00085">
    <property type="entry name" value="Thioredoxin"/>
    <property type="match status" value="1"/>
</dbReference>
<reference evidence="10" key="1">
    <citation type="submission" date="2025-08" db="UniProtKB">
        <authorList>
            <consortium name="Ensembl"/>
        </authorList>
    </citation>
    <scope>IDENTIFICATION</scope>
</reference>
<dbReference type="PANTHER" id="PTHR46426:SF1">
    <property type="entry name" value="PROTEIN DISULFIDE-ISOMERASE TMX3"/>
    <property type="match status" value="1"/>
</dbReference>
<feature type="region of interest" description="Disordered" evidence="7">
    <location>
        <begin position="320"/>
        <end position="350"/>
    </location>
</feature>
<organism evidence="10 11">
    <name type="scientific">Neolamprologus brichardi</name>
    <name type="common">Fairy cichlid</name>
    <name type="synonym">Lamprologus brichardi</name>
    <dbReference type="NCBI Taxonomy" id="32507"/>
    <lineage>
        <taxon>Eukaryota</taxon>
        <taxon>Metazoa</taxon>
        <taxon>Chordata</taxon>
        <taxon>Craniata</taxon>
        <taxon>Vertebrata</taxon>
        <taxon>Euteleostomi</taxon>
        <taxon>Actinopterygii</taxon>
        <taxon>Neopterygii</taxon>
        <taxon>Teleostei</taxon>
        <taxon>Neoteleostei</taxon>
        <taxon>Acanthomorphata</taxon>
        <taxon>Ovalentaria</taxon>
        <taxon>Cichlomorphae</taxon>
        <taxon>Cichliformes</taxon>
        <taxon>Cichlidae</taxon>
        <taxon>African cichlids</taxon>
        <taxon>Pseudocrenilabrinae</taxon>
        <taxon>Lamprologini</taxon>
        <taxon>Neolamprologus</taxon>
    </lineage>
</organism>
<dbReference type="Gene3D" id="3.40.30.10">
    <property type="entry name" value="Glutaredoxin"/>
    <property type="match status" value="1"/>
</dbReference>
<proteinExistence type="predicted"/>
<evidence type="ECO:0000313" key="10">
    <source>
        <dbReference type="Ensembl" id="ENSNBRP00000022742.1"/>
    </source>
</evidence>
<dbReference type="AlphaFoldDB" id="A0A3Q4HYB2"/>
<dbReference type="Ensembl" id="ENSNBRT00000023338.1">
    <property type="protein sequence ID" value="ENSNBRP00000022742.1"/>
    <property type="gene ID" value="ENSNBRG00000017359.1"/>
</dbReference>
<evidence type="ECO:0000256" key="5">
    <source>
        <dbReference type="ARBA" id="ARBA00022989"/>
    </source>
</evidence>
<protein>
    <recommendedName>
        <fullName evidence="3">protein disulfide-isomerase</fullName>
        <ecNumber evidence="3">5.3.4.1</ecNumber>
    </recommendedName>
</protein>
<dbReference type="GO" id="GO:0003756">
    <property type="term" value="F:protein disulfide isomerase activity"/>
    <property type="evidence" value="ECO:0007669"/>
    <property type="project" value="UniProtKB-EC"/>
</dbReference>
<dbReference type="GeneTree" id="ENSGT00930000151022"/>
<evidence type="ECO:0000256" key="4">
    <source>
        <dbReference type="ARBA" id="ARBA00022692"/>
    </source>
</evidence>
<dbReference type="PANTHER" id="PTHR46426">
    <property type="entry name" value="PROTEIN DISULFIDE-ISOMERASE TMX3"/>
    <property type="match status" value="1"/>
</dbReference>
<comment type="catalytic activity">
    <reaction evidence="1">
        <text>Catalyzes the rearrangement of -S-S- bonds in proteins.</text>
        <dbReference type="EC" id="5.3.4.1"/>
    </reaction>
</comment>
<feature type="domain" description="Thioredoxin" evidence="9">
    <location>
        <begin position="16"/>
        <end position="95"/>
    </location>
</feature>
<evidence type="ECO:0000256" key="6">
    <source>
        <dbReference type="ARBA" id="ARBA00023136"/>
    </source>
</evidence>
<keyword evidence="5 8" id="KW-1133">Transmembrane helix</keyword>
<dbReference type="InterPro" id="IPR036249">
    <property type="entry name" value="Thioredoxin-like_sf"/>
</dbReference>
<name>A0A3Q4HYB2_NEOBR</name>
<dbReference type="GO" id="GO:0009986">
    <property type="term" value="C:cell surface"/>
    <property type="evidence" value="ECO:0007669"/>
    <property type="project" value="TreeGrafter"/>
</dbReference>
<dbReference type="EC" id="5.3.4.1" evidence="3"/>
<feature type="compositionally biased region" description="Basic residues" evidence="7">
    <location>
        <begin position="332"/>
        <end position="341"/>
    </location>
</feature>
<dbReference type="InterPro" id="IPR052250">
    <property type="entry name" value="PDI_TMX3"/>
</dbReference>